<protein>
    <recommendedName>
        <fullName evidence="9">Signal recognition particle protein</fullName>
        <ecNumber evidence="9">3.6.5.4</ecNumber>
    </recommendedName>
    <alternativeName>
        <fullName evidence="9">Fifty-four homolog</fullName>
    </alternativeName>
</protein>
<evidence type="ECO:0000259" key="10">
    <source>
        <dbReference type="PROSITE" id="PS00300"/>
    </source>
</evidence>
<evidence type="ECO:0000313" key="11">
    <source>
        <dbReference type="EMBL" id="MST68001.1"/>
    </source>
</evidence>
<name>A0A6A8M520_9FIRM</name>
<dbReference type="RefSeq" id="WP_154571483.1">
    <property type="nucleotide sequence ID" value="NZ_DBEZJY010000035.1"/>
</dbReference>
<dbReference type="SMART" id="SM00962">
    <property type="entry name" value="SRP54"/>
    <property type="match status" value="1"/>
</dbReference>
<proteinExistence type="inferred from homology"/>
<dbReference type="GO" id="GO:0048500">
    <property type="term" value="C:signal recognition particle"/>
    <property type="evidence" value="ECO:0007669"/>
    <property type="project" value="UniProtKB-UniRule"/>
</dbReference>
<dbReference type="PANTHER" id="PTHR11564">
    <property type="entry name" value="SIGNAL RECOGNITION PARTICLE 54K PROTEIN SRP54"/>
    <property type="match status" value="1"/>
</dbReference>
<dbReference type="InterPro" id="IPR042101">
    <property type="entry name" value="SRP54_N_sf"/>
</dbReference>
<sequence length="446" mass="49301">MAFEGLSEKLQETFKHLKGKGVVSEKDIDAAMREVRLALLEADVNFKVVKKFVAEVKEKALGAEVMKSLTPGQQVVKIVKDQMVELMGGTNSRLTYSSSGFTIYMLVGLQGTGKTTTCGKLASWLKQNGKKPMLCACDVYRPAAIDQLEIVGKAVNTPVFTMRDEKDPVKIAKAAIDRAESMGLNVLIVDTAGRLQIDEDLMNELSSLKKEIRPHEILLVVDALTGQDAVNIATGFDERLGVDGIIMTKMDGDSRGGAALSAKAVTGKPIKFMGVGEKYDALEPFHPERIASRILGMGDVMSLIEKAESTYTEEEANRIEERFRKNQFDLNDFLDQMAQINKMGGVAKILDMIPGISAADKRNIDTERGVKELDRYKAVILSMTKEERANPKILNASRRKRIAAGSGQSVNTINKLIKSYEEMRAMMKKFNNPKALKRNKLFRGLM</sequence>
<evidence type="ECO:0000256" key="6">
    <source>
        <dbReference type="ARBA" id="ARBA00023135"/>
    </source>
</evidence>
<evidence type="ECO:0000256" key="2">
    <source>
        <dbReference type="ARBA" id="ARBA00022741"/>
    </source>
</evidence>
<evidence type="ECO:0000256" key="9">
    <source>
        <dbReference type="HAMAP-Rule" id="MF_00306"/>
    </source>
</evidence>
<comment type="domain">
    <text evidence="9">Composed of three domains: the N-terminal N domain, which is responsible for interactions with the ribosome, the central G domain, which binds GTP, and the C-terminal M domain, which binds the RNA and the signal sequence of the RNC.</text>
</comment>
<dbReference type="GO" id="GO:0005525">
    <property type="term" value="F:GTP binding"/>
    <property type="evidence" value="ECO:0007669"/>
    <property type="project" value="UniProtKB-UniRule"/>
</dbReference>
<comment type="caution">
    <text evidence="11">The sequence shown here is derived from an EMBL/GenBank/DDBJ whole genome shotgun (WGS) entry which is preliminary data.</text>
</comment>
<comment type="function">
    <text evidence="9">Involved in targeting and insertion of nascent membrane proteins into the cytoplasmic membrane. Binds to the hydrophobic signal sequence of the ribosome-nascent chain (RNC) as it emerges from the ribosomes. The SRP-RNC complex is then targeted to the cytoplasmic membrane where it interacts with the SRP receptor FtsY.</text>
</comment>
<dbReference type="PANTHER" id="PTHR11564:SF5">
    <property type="entry name" value="SIGNAL RECOGNITION PARTICLE SUBUNIT SRP54"/>
    <property type="match status" value="1"/>
</dbReference>
<dbReference type="GO" id="GO:0003924">
    <property type="term" value="F:GTPase activity"/>
    <property type="evidence" value="ECO:0007669"/>
    <property type="project" value="UniProtKB-UniRule"/>
</dbReference>
<dbReference type="SUPFAM" id="SSF52540">
    <property type="entry name" value="P-loop containing nucleoside triphosphate hydrolases"/>
    <property type="match status" value="1"/>
</dbReference>
<dbReference type="InterPro" id="IPR022941">
    <property type="entry name" value="SRP54"/>
</dbReference>
<keyword evidence="5 9" id="KW-0342">GTP-binding</keyword>
<dbReference type="SMART" id="SM00382">
    <property type="entry name" value="AAA"/>
    <property type="match status" value="1"/>
</dbReference>
<dbReference type="EC" id="3.6.5.4" evidence="9"/>
<dbReference type="HAMAP" id="MF_00306">
    <property type="entry name" value="SRP54"/>
    <property type="match status" value="1"/>
</dbReference>
<dbReference type="InterPro" id="IPR003593">
    <property type="entry name" value="AAA+_ATPase"/>
</dbReference>
<dbReference type="GO" id="GO:0006614">
    <property type="term" value="P:SRP-dependent cotranslational protein targeting to membrane"/>
    <property type="evidence" value="ECO:0007669"/>
    <property type="project" value="InterPro"/>
</dbReference>
<dbReference type="NCBIfam" id="TIGR00959">
    <property type="entry name" value="ffh"/>
    <property type="match status" value="1"/>
</dbReference>
<reference evidence="11" key="1">
    <citation type="submission" date="2019-09" db="EMBL/GenBank/DDBJ databases">
        <title>In-depth cultivation of the pig gut microbiome towards novel bacterial diversity and tailored functional studies.</title>
        <authorList>
            <person name="Wylensek D."/>
            <person name="Hitch T.C.A."/>
            <person name="Clavel T."/>
        </authorList>
    </citation>
    <scope>NUCLEOTIDE SEQUENCE</scope>
    <source>
        <strain evidence="11">RF-744-FAT-WT-3</strain>
    </source>
</reference>
<dbReference type="EMBL" id="VUNB01000001">
    <property type="protein sequence ID" value="MST68001.1"/>
    <property type="molecule type" value="Genomic_DNA"/>
</dbReference>
<evidence type="ECO:0000256" key="7">
    <source>
        <dbReference type="ARBA" id="ARBA00023274"/>
    </source>
</evidence>
<comment type="subunit">
    <text evidence="9">Part of the signal recognition particle protein translocation system, which is composed of SRP and FtsY.</text>
</comment>
<dbReference type="SMART" id="SM00963">
    <property type="entry name" value="SRP54_N"/>
    <property type="match status" value="1"/>
</dbReference>
<feature type="binding site" evidence="9">
    <location>
        <begin position="108"/>
        <end position="115"/>
    </location>
    <ligand>
        <name>GTP</name>
        <dbReference type="ChEBI" id="CHEBI:37565"/>
    </ligand>
</feature>
<dbReference type="AlphaFoldDB" id="A0A6A8M520"/>
<evidence type="ECO:0000256" key="5">
    <source>
        <dbReference type="ARBA" id="ARBA00023134"/>
    </source>
</evidence>
<evidence type="ECO:0000256" key="3">
    <source>
        <dbReference type="ARBA" id="ARBA00022801"/>
    </source>
</evidence>
<comment type="catalytic activity">
    <reaction evidence="8 9">
        <text>GTP + H2O = GDP + phosphate + H(+)</text>
        <dbReference type="Rhea" id="RHEA:19669"/>
        <dbReference type="ChEBI" id="CHEBI:15377"/>
        <dbReference type="ChEBI" id="CHEBI:15378"/>
        <dbReference type="ChEBI" id="CHEBI:37565"/>
        <dbReference type="ChEBI" id="CHEBI:43474"/>
        <dbReference type="ChEBI" id="CHEBI:58189"/>
        <dbReference type="EC" id="3.6.5.4"/>
    </reaction>
</comment>
<dbReference type="GO" id="GO:0008312">
    <property type="term" value="F:7S RNA binding"/>
    <property type="evidence" value="ECO:0007669"/>
    <property type="project" value="InterPro"/>
</dbReference>
<dbReference type="SUPFAM" id="SSF47446">
    <property type="entry name" value="Signal peptide-binding domain"/>
    <property type="match status" value="1"/>
</dbReference>
<organism evidence="11">
    <name type="scientific">Baileyella intestinalis</name>
    <dbReference type="NCBI Taxonomy" id="2606709"/>
    <lineage>
        <taxon>Bacteria</taxon>
        <taxon>Bacillati</taxon>
        <taxon>Bacillota</taxon>
        <taxon>Clostridia</taxon>
        <taxon>Peptostreptococcales</taxon>
        <taxon>Anaerovoracaceae</taxon>
        <taxon>Baileyella</taxon>
    </lineage>
</organism>
<keyword evidence="2 9" id="KW-0547">Nucleotide-binding</keyword>
<evidence type="ECO:0000256" key="1">
    <source>
        <dbReference type="ARBA" id="ARBA00005450"/>
    </source>
</evidence>
<feature type="binding site" evidence="9">
    <location>
        <begin position="248"/>
        <end position="251"/>
    </location>
    <ligand>
        <name>GTP</name>
        <dbReference type="ChEBI" id="CHEBI:37565"/>
    </ligand>
</feature>
<accession>A0A6A8M520</accession>
<comment type="subcellular location">
    <subcellularLocation>
        <location evidence="9">Cytoplasm</location>
    </subcellularLocation>
    <text evidence="9">The SRP-RNC complex is targeted to the cytoplasmic membrane.</text>
</comment>
<dbReference type="PROSITE" id="PS00300">
    <property type="entry name" value="SRP54"/>
    <property type="match status" value="1"/>
</dbReference>
<dbReference type="InterPro" id="IPR013822">
    <property type="entry name" value="Signal_recog_particl_SRP54_hlx"/>
</dbReference>
<keyword evidence="7 9" id="KW-0687">Ribonucleoprotein</keyword>
<evidence type="ECO:0000256" key="8">
    <source>
        <dbReference type="ARBA" id="ARBA00048027"/>
    </source>
</evidence>
<keyword evidence="3 9" id="KW-0378">Hydrolase</keyword>
<dbReference type="Pfam" id="PF00448">
    <property type="entry name" value="SRP54"/>
    <property type="match status" value="1"/>
</dbReference>
<evidence type="ECO:0000256" key="4">
    <source>
        <dbReference type="ARBA" id="ARBA00022884"/>
    </source>
</evidence>
<dbReference type="InterPro" id="IPR004780">
    <property type="entry name" value="SRP"/>
</dbReference>
<dbReference type="Gene3D" id="3.40.50.300">
    <property type="entry name" value="P-loop containing nucleotide triphosphate hydrolases"/>
    <property type="match status" value="1"/>
</dbReference>
<keyword evidence="6 9" id="KW-0733">Signal recognition particle</keyword>
<dbReference type="CDD" id="cd18539">
    <property type="entry name" value="SRP_G"/>
    <property type="match status" value="1"/>
</dbReference>
<feature type="binding site" evidence="9">
    <location>
        <begin position="190"/>
        <end position="194"/>
    </location>
    <ligand>
        <name>GTP</name>
        <dbReference type="ChEBI" id="CHEBI:37565"/>
    </ligand>
</feature>
<dbReference type="Gene3D" id="1.20.120.140">
    <property type="entry name" value="Signal recognition particle SRP54, nucleotide-binding domain"/>
    <property type="match status" value="1"/>
</dbReference>
<gene>
    <name evidence="9" type="primary">ffh</name>
    <name evidence="11" type="ORF">FYJ66_00025</name>
</gene>
<keyword evidence="4 9" id="KW-0694">RNA-binding</keyword>
<dbReference type="InterPro" id="IPR027417">
    <property type="entry name" value="P-loop_NTPase"/>
</dbReference>
<dbReference type="FunFam" id="3.40.50.300:FF:000022">
    <property type="entry name" value="Signal recognition particle 54 kDa subunit"/>
    <property type="match status" value="1"/>
</dbReference>
<dbReference type="Pfam" id="PF02978">
    <property type="entry name" value="SRP_SPB"/>
    <property type="match status" value="1"/>
</dbReference>
<dbReference type="InterPro" id="IPR000897">
    <property type="entry name" value="SRP54_GTPase_dom"/>
</dbReference>
<keyword evidence="9" id="KW-0963">Cytoplasm</keyword>
<dbReference type="InterPro" id="IPR036891">
    <property type="entry name" value="Signal_recog_part_SRP54_M_sf"/>
</dbReference>
<feature type="domain" description="SRP54-type proteins GTP-binding" evidence="10">
    <location>
        <begin position="269"/>
        <end position="282"/>
    </location>
</feature>
<comment type="similarity">
    <text evidence="1 9">Belongs to the GTP-binding SRP family. SRP54 subfamily.</text>
</comment>
<dbReference type="InterPro" id="IPR004125">
    <property type="entry name" value="Signal_recog_particle_SRP54_M"/>
</dbReference>
<dbReference type="Gene3D" id="1.10.260.30">
    <property type="entry name" value="Signal recognition particle, SRP54 subunit, M-domain"/>
    <property type="match status" value="1"/>
</dbReference>
<dbReference type="Pfam" id="PF02881">
    <property type="entry name" value="SRP54_N"/>
    <property type="match status" value="1"/>
</dbReference>